<dbReference type="Proteomes" id="UP000015354">
    <property type="component" value="Unassembled WGS sequence"/>
</dbReference>
<feature type="compositionally biased region" description="Low complexity" evidence="1">
    <location>
        <begin position="835"/>
        <end position="851"/>
    </location>
</feature>
<dbReference type="SUPFAM" id="SSF52047">
    <property type="entry name" value="RNI-like"/>
    <property type="match status" value="1"/>
</dbReference>
<dbReference type="InterPro" id="IPR001611">
    <property type="entry name" value="Leu-rich_rpt"/>
</dbReference>
<feature type="region of interest" description="Disordered" evidence="1">
    <location>
        <begin position="126"/>
        <end position="235"/>
    </location>
</feature>
<comment type="caution">
    <text evidence="2">The sequence shown here is derived from an EMBL/GenBank/DDBJ whole genome shotgun (WGS) entry which is preliminary data.</text>
</comment>
<dbReference type="AlphaFoldDB" id="S9UV23"/>
<feature type="region of interest" description="Disordered" evidence="1">
    <location>
        <begin position="832"/>
        <end position="859"/>
    </location>
</feature>
<sequence length="889" mass="93904">MCFLNYTEAQLARLAAIVQAAQAPEASPFPHLEEVTVQAAPSRGGGSGPGPHAAAAAPGGELGLLLHDHANLRSISLRSTSYNAKQLHDLSRHCRNVVRLSVAMCHNIEHTHFLCPTPSASSFMTSAAATTADGPRRGSRPVLDDVRSLSTTRGLSPRYSDSLDLSRRSGGGGEGGDLPRPVTAELSGHAPYSSNASSGGEDRPSGGHHVDPMQPPAPAEAPKQRPPPPPKLPVFYKRTTTAATASSAATALTSTNTTKNKRTEAAAVVAAAPKAAKQPPWSHTLEELDLSYTAIGDSDTHADLPKLQYLRALSLEGCRQVSALTFVPALRHLKELDLSLTAIPVTQFAALGGCARLRVLRLSHCTALADVAWLLRPPPLAARETAAEQEPPPPPPAAAAARQETHTAAGTAITVTAPLVAVAERSLAAALAHPHFLRRPPAPEALPPLPLQGSLQVLMVAYTALAQRRLGSLALFPALRVLSLRGCRAVEDLGEVLPALPELEELDLSATGVRAEGLAGLAACDCLRHLVLQECPRLAQLPPRLPPRLESLDCGESRALTGRALPPACFGGGDGAEPHTAGARRSSSCLTQLLLRSCDKLRDLTAVRGLQWLRELDVYHTAVSEAELVPALRHCTHLEILQLSSTQVTDLSGWCGPPPGGADADASCHPLPLFFQTLRFVDLSHTAITAAGCGFLAYCPAVEVLLLQRCPAIASLSFLPLRAAEGPREALLTLRVTEAAALTNAAAFPFLAHCPRVCLLHLARSPLLTDADGGLATLARLRWLSELDLSGTAVRPEAALSQLQPHRPTPGAEQEGLLLLATLRLRGCPCEGAHTSSTTGGAPPPSSSASAAKREEERRVGEKLAQEFFEHFPNLELIHLNHVVQSRTL</sequence>
<dbReference type="OrthoDB" id="267446at2759"/>
<dbReference type="Pfam" id="PF13516">
    <property type="entry name" value="LRR_6"/>
    <property type="match status" value="2"/>
</dbReference>
<dbReference type="PANTHER" id="PTHR13318:SF190">
    <property type="entry name" value="PARTNER OF PAIRED, ISOFORM B"/>
    <property type="match status" value="1"/>
</dbReference>
<dbReference type="GO" id="GO:0019005">
    <property type="term" value="C:SCF ubiquitin ligase complex"/>
    <property type="evidence" value="ECO:0007669"/>
    <property type="project" value="TreeGrafter"/>
</dbReference>
<feature type="compositionally biased region" description="Pro residues" evidence="1">
    <location>
        <begin position="213"/>
        <end position="232"/>
    </location>
</feature>
<evidence type="ECO:0000313" key="2">
    <source>
        <dbReference type="EMBL" id="EPY18381.1"/>
    </source>
</evidence>
<dbReference type="InterPro" id="IPR032675">
    <property type="entry name" value="LRR_dom_sf"/>
</dbReference>
<dbReference type="Gene3D" id="3.80.10.10">
    <property type="entry name" value="Ribonuclease Inhibitor"/>
    <property type="match status" value="3"/>
</dbReference>
<evidence type="ECO:0000313" key="3">
    <source>
        <dbReference type="Proteomes" id="UP000015354"/>
    </source>
</evidence>
<organism evidence="2 3">
    <name type="scientific">Strigomonas culicis</name>
    <dbReference type="NCBI Taxonomy" id="28005"/>
    <lineage>
        <taxon>Eukaryota</taxon>
        <taxon>Discoba</taxon>
        <taxon>Euglenozoa</taxon>
        <taxon>Kinetoplastea</taxon>
        <taxon>Metakinetoplastina</taxon>
        <taxon>Trypanosomatida</taxon>
        <taxon>Trypanosomatidae</taxon>
        <taxon>Strigomonadinae</taxon>
        <taxon>Strigomonas</taxon>
    </lineage>
</organism>
<evidence type="ECO:0000256" key="1">
    <source>
        <dbReference type="SAM" id="MobiDB-lite"/>
    </source>
</evidence>
<feature type="compositionally biased region" description="Basic and acidic residues" evidence="1">
    <location>
        <begin position="200"/>
        <end position="211"/>
    </location>
</feature>
<dbReference type="PANTHER" id="PTHR13318">
    <property type="entry name" value="PARTNER OF PAIRED, ISOFORM B-RELATED"/>
    <property type="match status" value="1"/>
</dbReference>
<feature type="region of interest" description="Disordered" evidence="1">
    <location>
        <begin position="383"/>
        <end position="404"/>
    </location>
</feature>
<reference evidence="2 3" key="1">
    <citation type="journal article" date="2013" name="PLoS ONE">
        <title>Predicting the Proteins of Angomonas deanei, Strigomonas culicis and Their Respective Endosymbionts Reveals New Aspects of the Trypanosomatidae Family.</title>
        <authorList>
            <person name="Motta M.C."/>
            <person name="Martins A.C."/>
            <person name="de Souza S.S."/>
            <person name="Catta-Preta C.M."/>
            <person name="Silva R."/>
            <person name="Klein C.C."/>
            <person name="de Almeida L.G."/>
            <person name="de Lima Cunha O."/>
            <person name="Ciapina L.P."/>
            <person name="Brocchi M."/>
            <person name="Colabardini A.C."/>
            <person name="de Araujo Lima B."/>
            <person name="Machado C.R."/>
            <person name="de Almeida Soares C.M."/>
            <person name="Probst C.M."/>
            <person name="de Menezes C.B."/>
            <person name="Thompson C.E."/>
            <person name="Bartholomeu D.C."/>
            <person name="Gradia D.F."/>
            <person name="Pavoni D.P."/>
            <person name="Grisard E.C."/>
            <person name="Fantinatti-Garboggini F."/>
            <person name="Marchini F.K."/>
            <person name="Rodrigues-Luiz G.F."/>
            <person name="Wagner G."/>
            <person name="Goldman G.H."/>
            <person name="Fietto J.L."/>
            <person name="Elias M.C."/>
            <person name="Goldman M.H."/>
            <person name="Sagot M.F."/>
            <person name="Pereira M."/>
            <person name="Stoco P.H."/>
            <person name="de Mendonca-Neto R.P."/>
            <person name="Teixeira S.M."/>
            <person name="Maciel T.E."/>
            <person name="de Oliveira Mendes T.A."/>
            <person name="Urmenyi T.P."/>
            <person name="de Souza W."/>
            <person name="Schenkman S."/>
            <person name="de Vasconcelos A.T."/>
        </authorList>
    </citation>
    <scope>NUCLEOTIDE SEQUENCE [LARGE SCALE GENOMIC DNA]</scope>
</reference>
<keyword evidence="3" id="KW-1185">Reference proteome</keyword>
<evidence type="ECO:0008006" key="4">
    <source>
        <dbReference type="Google" id="ProtNLM"/>
    </source>
</evidence>
<proteinExistence type="predicted"/>
<name>S9UV23_9TRYP</name>
<dbReference type="GO" id="GO:0031146">
    <property type="term" value="P:SCF-dependent proteasomal ubiquitin-dependent protein catabolic process"/>
    <property type="evidence" value="ECO:0007669"/>
    <property type="project" value="TreeGrafter"/>
</dbReference>
<gene>
    <name evidence="2" type="ORF">STCU_09995</name>
</gene>
<dbReference type="EMBL" id="ATMH01009966">
    <property type="protein sequence ID" value="EPY18381.1"/>
    <property type="molecule type" value="Genomic_DNA"/>
</dbReference>
<protein>
    <recommendedName>
        <fullName evidence="4">Leucine-rich repeat protein (LRRP)</fullName>
    </recommendedName>
</protein>
<accession>S9UV23</accession>